<evidence type="ECO:0000256" key="9">
    <source>
        <dbReference type="SAM" id="MobiDB-lite"/>
    </source>
</evidence>
<dbReference type="AlphaFoldDB" id="A0AA38MK11"/>
<keyword evidence="8 10" id="KW-0472">Membrane</keyword>
<evidence type="ECO:0000313" key="13">
    <source>
        <dbReference type="Proteomes" id="UP001168821"/>
    </source>
</evidence>
<keyword evidence="7 10" id="KW-1133">Transmembrane helix</keyword>
<dbReference type="PANTHER" id="PTHR48041:SF26">
    <property type="entry name" value="FI22810P1"/>
    <property type="match status" value="1"/>
</dbReference>
<feature type="domain" description="ABC transporter" evidence="11">
    <location>
        <begin position="55"/>
        <end position="294"/>
    </location>
</feature>
<evidence type="ECO:0000256" key="2">
    <source>
        <dbReference type="ARBA" id="ARBA00005814"/>
    </source>
</evidence>
<dbReference type="Pfam" id="PF19055">
    <property type="entry name" value="ABC2_membrane_7"/>
    <property type="match status" value="1"/>
</dbReference>
<dbReference type="InterPro" id="IPR003593">
    <property type="entry name" value="AAA+_ATPase"/>
</dbReference>
<feature type="transmembrane region" description="Helical" evidence="10">
    <location>
        <begin position="501"/>
        <end position="525"/>
    </location>
</feature>
<dbReference type="InterPro" id="IPR017871">
    <property type="entry name" value="ABC_transporter-like_CS"/>
</dbReference>
<feature type="region of interest" description="Disordered" evidence="9">
    <location>
        <begin position="1"/>
        <end position="25"/>
    </location>
</feature>
<proteinExistence type="inferred from homology"/>
<feature type="transmembrane region" description="Helical" evidence="10">
    <location>
        <begin position="390"/>
        <end position="409"/>
    </location>
</feature>
<feature type="transmembrane region" description="Helical" evidence="10">
    <location>
        <begin position="421"/>
        <end position="443"/>
    </location>
</feature>
<feature type="transmembrane region" description="Helical" evidence="10">
    <location>
        <begin position="532"/>
        <end position="551"/>
    </location>
</feature>
<dbReference type="CDD" id="cd03213">
    <property type="entry name" value="ABCG_EPDR"/>
    <property type="match status" value="1"/>
</dbReference>
<sequence length="643" mass="72282">MEVVMHEASTVNDENNSSESGVKYNGGSVEKPVILPQYEGTERSTFTKLEQTIDIQFENICYTASLGFRKGTKQILHDINGRFPPGQLIAIMGPSGAGKSTLLDILSGYRIRRVSGTVRTNGVPRNLKTFRKSSCYIQQDDRLQPLLTTSENMQIAADLKLPPEINKTEKNKTINEILKLLSLDKTARTKASGLSGGQRKRLSIALELVNNPTVMFLDEPTTGLDSSSCSQCIKLLKDLTLEGRTIVCTIHQPSASLFQLFDQVYVLAAGRCLYQGSTKNLVPFLEDVKHPCPAYHNPADFVIEIACEEYGSEVIDEMVKAADNGKSLTYFNKDVYPALNRYLGGNATTEENQEDLNDETGLQATSSMNQLKVLLRRGYIKTKRDQTLTYMRLGVNAIVGLMLGTLYWGAGNDGTKVLDNYNLLFSILMHHMMSTMMLTILTFPNEMSILIKEHFNRWYSLKMYYLSVTLIDIPISVVCCFIFSVIIYYTTGQPLEEDRFTMFFIISMLVVFVAQSFGLMVGAVFNVINGTFLGPTLSVPMMMFAGFGVTLNDLPPYLYWGSYISYLRYGLEGIVDAIYGMDRPTIYCPEDQYCHYKYPKKFLQDVAMKAGQFGNDVIALLITLFFLRIVAYVLLRYKLMAVR</sequence>
<dbReference type="PANTHER" id="PTHR48041">
    <property type="entry name" value="ABC TRANSPORTER G FAMILY MEMBER 28"/>
    <property type="match status" value="1"/>
</dbReference>
<evidence type="ECO:0000256" key="8">
    <source>
        <dbReference type="ARBA" id="ARBA00023136"/>
    </source>
</evidence>
<organism evidence="12 13">
    <name type="scientific">Zophobas morio</name>
    <dbReference type="NCBI Taxonomy" id="2755281"/>
    <lineage>
        <taxon>Eukaryota</taxon>
        <taxon>Metazoa</taxon>
        <taxon>Ecdysozoa</taxon>
        <taxon>Arthropoda</taxon>
        <taxon>Hexapoda</taxon>
        <taxon>Insecta</taxon>
        <taxon>Pterygota</taxon>
        <taxon>Neoptera</taxon>
        <taxon>Endopterygota</taxon>
        <taxon>Coleoptera</taxon>
        <taxon>Polyphaga</taxon>
        <taxon>Cucujiformia</taxon>
        <taxon>Tenebrionidae</taxon>
        <taxon>Zophobas</taxon>
    </lineage>
</organism>
<dbReference type="InterPro" id="IPR013525">
    <property type="entry name" value="ABC2_TM"/>
</dbReference>
<comment type="caution">
    <text evidence="12">The sequence shown here is derived from an EMBL/GenBank/DDBJ whole genome shotgun (WGS) entry which is preliminary data.</text>
</comment>
<evidence type="ECO:0000256" key="5">
    <source>
        <dbReference type="ARBA" id="ARBA00022741"/>
    </source>
</evidence>
<dbReference type="SMART" id="SM00382">
    <property type="entry name" value="AAA"/>
    <property type="match status" value="1"/>
</dbReference>
<dbReference type="InterPro" id="IPR027417">
    <property type="entry name" value="P-loop_NTPase"/>
</dbReference>
<dbReference type="Proteomes" id="UP001168821">
    <property type="component" value="Unassembled WGS sequence"/>
</dbReference>
<evidence type="ECO:0000256" key="1">
    <source>
        <dbReference type="ARBA" id="ARBA00004141"/>
    </source>
</evidence>
<dbReference type="FunFam" id="3.40.50.300:FF:001077">
    <property type="entry name" value="Uncharacterized protein, isoform A"/>
    <property type="match status" value="1"/>
</dbReference>
<evidence type="ECO:0000259" key="11">
    <source>
        <dbReference type="PROSITE" id="PS50893"/>
    </source>
</evidence>
<dbReference type="GO" id="GO:0005524">
    <property type="term" value="F:ATP binding"/>
    <property type="evidence" value="ECO:0007669"/>
    <property type="project" value="UniProtKB-KW"/>
</dbReference>
<reference evidence="12" key="1">
    <citation type="journal article" date="2023" name="G3 (Bethesda)">
        <title>Whole genome assemblies of Zophobas morio and Tenebrio molitor.</title>
        <authorList>
            <person name="Kaur S."/>
            <person name="Stinson S.A."/>
            <person name="diCenzo G.C."/>
        </authorList>
    </citation>
    <scope>NUCLEOTIDE SEQUENCE</scope>
    <source>
        <strain evidence="12">QUZm001</strain>
    </source>
</reference>
<dbReference type="GO" id="GO:0016887">
    <property type="term" value="F:ATP hydrolysis activity"/>
    <property type="evidence" value="ECO:0007669"/>
    <property type="project" value="InterPro"/>
</dbReference>
<feature type="transmembrane region" description="Helical" evidence="10">
    <location>
        <begin position="464"/>
        <end position="489"/>
    </location>
</feature>
<dbReference type="PROSITE" id="PS00211">
    <property type="entry name" value="ABC_TRANSPORTER_1"/>
    <property type="match status" value="1"/>
</dbReference>
<evidence type="ECO:0000313" key="12">
    <source>
        <dbReference type="EMBL" id="KAJ3658807.1"/>
    </source>
</evidence>
<evidence type="ECO:0000256" key="4">
    <source>
        <dbReference type="ARBA" id="ARBA00022692"/>
    </source>
</evidence>
<dbReference type="Pfam" id="PF00005">
    <property type="entry name" value="ABC_tran"/>
    <property type="match status" value="1"/>
</dbReference>
<dbReference type="GO" id="GO:0140359">
    <property type="term" value="F:ABC-type transporter activity"/>
    <property type="evidence" value="ECO:0007669"/>
    <property type="project" value="InterPro"/>
</dbReference>
<dbReference type="PROSITE" id="PS50893">
    <property type="entry name" value="ABC_TRANSPORTER_2"/>
    <property type="match status" value="1"/>
</dbReference>
<feature type="compositionally biased region" description="Polar residues" evidence="9">
    <location>
        <begin position="9"/>
        <end position="20"/>
    </location>
</feature>
<comment type="similarity">
    <text evidence="2">Belongs to the ABC transporter superfamily. ABCG family. Eye pigment precursor importer (TC 3.A.1.204) subfamily.</text>
</comment>
<dbReference type="EMBL" id="JALNTZ010000003">
    <property type="protein sequence ID" value="KAJ3658807.1"/>
    <property type="molecule type" value="Genomic_DNA"/>
</dbReference>
<dbReference type="InterPro" id="IPR050352">
    <property type="entry name" value="ABCG_transporters"/>
</dbReference>
<accession>A0AA38MK11</accession>
<dbReference type="GO" id="GO:0005886">
    <property type="term" value="C:plasma membrane"/>
    <property type="evidence" value="ECO:0007669"/>
    <property type="project" value="TreeGrafter"/>
</dbReference>
<name>A0AA38MK11_9CUCU</name>
<evidence type="ECO:0000256" key="3">
    <source>
        <dbReference type="ARBA" id="ARBA00022448"/>
    </source>
</evidence>
<keyword evidence="13" id="KW-1185">Reference proteome</keyword>
<keyword evidence="6" id="KW-0067">ATP-binding</keyword>
<dbReference type="Gene3D" id="3.40.50.300">
    <property type="entry name" value="P-loop containing nucleotide triphosphate hydrolases"/>
    <property type="match status" value="1"/>
</dbReference>
<keyword evidence="4 10" id="KW-0812">Transmembrane</keyword>
<dbReference type="InterPro" id="IPR043926">
    <property type="entry name" value="ABCG_dom"/>
</dbReference>
<keyword evidence="3" id="KW-0813">Transport</keyword>
<dbReference type="Pfam" id="PF01061">
    <property type="entry name" value="ABC2_membrane"/>
    <property type="match status" value="1"/>
</dbReference>
<evidence type="ECO:0000256" key="10">
    <source>
        <dbReference type="SAM" id="Phobius"/>
    </source>
</evidence>
<gene>
    <name evidence="12" type="ORF">Zmor_010528</name>
</gene>
<dbReference type="SUPFAM" id="SSF52540">
    <property type="entry name" value="P-loop containing nucleoside triphosphate hydrolases"/>
    <property type="match status" value="1"/>
</dbReference>
<evidence type="ECO:0000256" key="7">
    <source>
        <dbReference type="ARBA" id="ARBA00022989"/>
    </source>
</evidence>
<comment type="subcellular location">
    <subcellularLocation>
        <location evidence="1">Membrane</location>
        <topology evidence="1">Multi-pass membrane protein</topology>
    </subcellularLocation>
</comment>
<dbReference type="InterPro" id="IPR003439">
    <property type="entry name" value="ABC_transporter-like_ATP-bd"/>
</dbReference>
<feature type="transmembrane region" description="Helical" evidence="10">
    <location>
        <begin position="617"/>
        <end position="635"/>
    </location>
</feature>
<evidence type="ECO:0000256" key="6">
    <source>
        <dbReference type="ARBA" id="ARBA00022840"/>
    </source>
</evidence>
<protein>
    <recommendedName>
        <fullName evidence="11">ABC transporter domain-containing protein</fullName>
    </recommendedName>
</protein>
<keyword evidence="5" id="KW-0547">Nucleotide-binding</keyword>